<organism evidence="4 5">
    <name type="scientific">Morchella conica CCBAS932</name>
    <dbReference type="NCBI Taxonomy" id="1392247"/>
    <lineage>
        <taxon>Eukaryota</taxon>
        <taxon>Fungi</taxon>
        <taxon>Dikarya</taxon>
        <taxon>Ascomycota</taxon>
        <taxon>Pezizomycotina</taxon>
        <taxon>Pezizomycetes</taxon>
        <taxon>Pezizales</taxon>
        <taxon>Morchellaceae</taxon>
        <taxon>Morchella</taxon>
    </lineage>
</organism>
<evidence type="ECO:0000313" key="5">
    <source>
        <dbReference type="Proteomes" id="UP000277580"/>
    </source>
</evidence>
<comment type="subcellular location">
    <subcellularLocation>
        <location evidence="1">Nucleus</location>
    </subcellularLocation>
</comment>
<feature type="region of interest" description="Disordered" evidence="3">
    <location>
        <begin position="338"/>
        <end position="459"/>
    </location>
</feature>
<feature type="compositionally biased region" description="Gly residues" evidence="3">
    <location>
        <begin position="233"/>
        <end position="246"/>
    </location>
</feature>
<dbReference type="OrthoDB" id="5391043at2759"/>
<sequence>MGSSPLMNSTTAKIFCHFIYVLGPSLSLFERQPPNPHVAFTPGAGLQGPQNVWSYTVPMLSLSHPPLMHAILALSSLHISKLTKGPSHPSLLHYHIALRRLGKAIASDKHRGHVATLSATLLLGYYETMAAEHDKWSSHIHGAKQLLKEIDFDRVARRVEILDEQDRINQQQQREGGGPGGEQQQHLQTEGQLWPPPPPQPGQQPSMLRLRKMRKQQVYNDADENFASMLSGHGRGGGGGGGGGTAAGTTTTKELDVMQLQADMFWWFAKMDCYQSLVSGCPLVLDYIYWSQCPPRARIGTLGMSYGSSDHYFLLLGRLCAFQEKDLKRKKAVQRANGGMWIPPPELGGPPRGMAGRGAGGMGRGGMQGPPPGWTGPPPPGWGRGGPPQGMGMGGPPGMGFPGGPPAGMGPPNGMGGPPNGIGGPPPGMNGMPGMNGENIQYGMAPAPPGPPRVPPAFAQNFPELSRENEQRHQSQNEPPEDLTAATLEAEREWSAIQHAFHVFQQSLGEEYQPLPIEYMPVQNTPFGAAIYYRTYSIATLQMLYYMAMIVLERCHPSMPAVTMMAAGVAAPKTARMAIDIARVTAGLVPTDPNGQINPALGAGLIESSMPLFFAAVQYQEQAQRDWVVRKLREITRLTGWATASRVLLGCQRAWERAAEMGKGPRYERPPFEEEGEFFYEWNLGPGGAAAAAVAEAGNGEGRYLWGR</sequence>
<dbReference type="Proteomes" id="UP000277580">
    <property type="component" value="Unassembled WGS sequence"/>
</dbReference>
<dbReference type="GO" id="GO:0045944">
    <property type="term" value="P:positive regulation of transcription by RNA polymerase II"/>
    <property type="evidence" value="ECO:0007669"/>
    <property type="project" value="TreeGrafter"/>
</dbReference>
<evidence type="ECO:0008006" key="6">
    <source>
        <dbReference type="Google" id="ProtNLM"/>
    </source>
</evidence>
<dbReference type="AlphaFoldDB" id="A0A3N4KGJ4"/>
<feature type="compositionally biased region" description="Pro residues" evidence="3">
    <location>
        <begin position="369"/>
        <end position="381"/>
    </location>
</feature>
<dbReference type="PANTHER" id="PTHR37534:SF23">
    <property type="entry name" value="ZN(II)2CYS6 TRANSCRIPTION FACTOR (EUROFUNG)"/>
    <property type="match status" value="1"/>
</dbReference>
<keyword evidence="2" id="KW-0539">Nucleus</keyword>
<evidence type="ECO:0000256" key="3">
    <source>
        <dbReference type="SAM" id="MobiDB-lite"/>
    </source>
</evidence>
<evidence type="ECO:0000313" key="4">
    <source>
        <dbReference type="EMBL" id="RPB09664.1"/>
    </source>
</evidence>
<protein>
    <recommendedName>
        <fullName evidence="6">Transcription factor domain-containing protein</fullName>
    </recommendedName>
</protein>
<feature type="compositionally biased region" description="Gly residues" evidence="3">
    <location>
        <begin position="355"/>
        <end position="368"/>
    </location>
</feature>
<dbReference type="STRING" id="1392247.A0A3N4KGJ4"/>
<dbReference type="InParanoid" id="A0A3N4KGJ4"/>
<dbReference type="Pfam" id="PF11951">
    <property type="entry name" value="Fungal_trans_2"/>
    <property type="match status" value="1"/>
</dbReference>
<feature type="compositionally biased region" description="Gly residues" evidence="3">
    <location>
        <begin position="411"/>
        <end position="423"/>
    </location>
</feature>
<dbReference type="GO" id="GO:0000976">
    <property type="term" value="F:transcription cis-regulatory region binding"/>
    <property type="evidence" value="ECO:0007669"/>
    <property type="project" value="TreeGrafter"/>
</dbReference>
<keyword evidence="5" id="KW-1185">Reference proteome</keyword>
<dbReference type="EMBL" id="ML119150">
    <property type="protein sequence ID" value="RPB09664.1"/>
    <property type="molecule type" value="Genomic_DNA"/>
</dbReference>
<evidence type="ECO:0000256" key="2">
    <source>
        <dbReference type="ARBA" id="ARBA00023242"/>
    </source>
</evidence>
<dbReference type="InterPro" id="IPR021858">
    <property type="entry name" value="Fun_TF"/>
</dbReference>
<feature type="region of interest" description="Disordered" evidence="3">
    <location>
        <begin position="166"/>
        <end position="206"/>
    </location>
</feature>
<gene>
    <name evidence="4" type="ORF">P167DRAFT_492239</name>
</gene>
<reference evidence="4 5" key="1">
    <citation type="journal article" date="2018" name="Nat. Ecol. Evol.">
        <title>Pezizomycetes genomes reveal the molecular basis of ectomycorrhizal truffle lifestyle.</title>
        <authorList>
            <person name="Murat C."/>
            <person name="Payen T."/>
            <person name="Noel B."/>
            <person name="Kuo A."/>
            <person name="Morin E."/>
            <person name="Chen J."/>
            <person name="Kohler A."/>
            <person name="Krizsan K."/>
            <person name="Balestrini R."/>
            <person name="Da Silva C."/>
            <person name="Montanini B."/>
            <person name="Hainaut M."/>
            <person name="Levati E."/>
            <person name="Barry K.W."/>
            <person name="Belfiori B."/>
            <person name="Cichocki N."/>
            <person name="Clum A."/>
            <person name="Dockter R.B."/>
            <person name="Fauchery L."/>
            <person name="Guy J."/>
            <person name="Iotti M."/>
            <person name="Le Tacon F."/>
            <person name="Lindquist E.A."/>
            <person name="Lipzen A."/>
            <person name="Malagnac F."/>
            <person name="Mello A."/>
            <person name="Molinier V."/>
            <person name="Miyauchi S."/>
            <person name="Poulain J."/>
            <person name="Riccioni C."/>
            <person name="Rubini A."/>
            <person name="Sitrit Y."/>
            <person name="Splivallo R."/>
            <person name="Traeger S."/>
            <person name="Wang M."/>
            <person name="Zifcakova L."/>
            <person name="Wipf D."/>
            <person name="Zambonelli A."/>
            <person name="Paolocci F."/>
            <person name="Nowrousian M."/>
            <person name="Ottonello S."/>
            <person name="Baldrian P."/>
            <person name="Spatafora J.W."/>
            <person name="Henrissat B."/>
            <person name="Nagy L.G."/>
            <person name="Aury J.M."/>
            <person name="Wincker P."/>
            <person name="Grigoriev I.V."/>
            <person name="Bonfante P."/>
            <person name="Martin F.M."/>
        </authorList>
    </citation>
    <scope>NUCLEOTIDE SEQUENCE [LARGE SCALE GENOMIC DNA]</scope>
    <source>
        <strain evidence="4 5">CCBAS932</strain>
    </source>
</reference>
<dbReference type="GO" id="GO:0003700">
    <property type="term" value="F:DNA-binding transcription factor activity"/>
    <property type="evidence" value="ECO:0007669"/>
    <property type="project" value="TreeGrafter"/>
</dbReference>
<accession>A0A3N4KGJ4</accession>
<feature type="region of interest" description="Disordered" evidence="3">
    <location>
        <begin position="227"/>
        <end position="248"/>
    </location>
</feature>
<name>A0A3N4KGJ4_9PEZI</name>
<dbReference type="PANTHER" id="PTHR37534">
    <property type="entry name" value="TRANSCRIPTIONAL ACTIVATOR PROTEIN UGA3"/>
    <property type="match status" value="1"/>
</dbReference>
<feature type="compositionally biased region" description="Gly residues" evidence="3">
    <location>
        <begin position="382"/>
        <end position="402"/>
    </location>
</feature>
<evidence type="ECO:0000256" key="1">
    <source>
        <dbReference type="ARBA" id="ARBA00004123"/>
    </source>
</evidence>
<proteinExistence type="predicted"/>
<dbReference type="GO" id="GO:0005634">
    <property type="term" value="C:nucleus"/>
    <property type="evidence" value="ECO:0007669"/>
    <property type="project" value="UniProtKB-SubCell"/>
</dbReference>
<feature type="compositionally biased region" description="Pro residues" evidence="3">
    <location>
        <begin position="446"/>
        <end position="455"/>
    </location>
</feature>